<comment type="caution">
    <text evidence="6">The sequence shown here is derived from an EMBL/GenBank/DDBJ whole genome shotgun (WGS) entry which is preliminary data.</text>
</comment>
<dbReference type="SUPFAM" id="SSF53850">
    <property type="entry name" value="Periplasmic binding protein-like II"/>
    <property type="match status" value="1"/>
</dbReference>
<name>A0A916Z6B2_9SPHN</name>
<dbReference type="PRINTS" id="PR00039">
    <property type="entry name" value="HTHLYSR"/>
</dbReference>
<evidence type="ECO:0000259" key="5">
    <source>
        <dbReference type="PROSITE" id="PS50931"/>
    </source>
</evidence>
<keyword evidence="7" id="KW-1185">Reference proteome</keyword>
<dbReference type="RefSeq" id="WP_066768458.1">
    <property type="nucleotide sequence ID" value="NZ_BMIP01000007.1"/>
</dbReference>
<dbReference type="InterPro" id="IPR050389">
    <property type="entry name" value="LysR-type_TF"/>
</dbReference>
<keyword evidence="3" id="KW-0238">DNA-binding</keyword>
<dbReference type="InterPro" id="IPR000847">
    <property type="entry name" value="LysR_HTH_N"/>
</dbReference>
<dbReference type="Pfam" id="PF00126">
    <property type="entry name" value="HTH_1"/>
    <property type="match status" value="1"/>
</dbReference>
<dbReference type="CDD" id="cd08417">
    <property type="entry name" value="PBP2_Nitroaromatics_like"/>
    <property type="match status" value="1"/>
</dbReference>
<keyword evidence="2" id="KW-0805">Transcription regulation</keyword>
<dbReference type="GO" id="GO:0003700">
    <property type="term" value="F:DNA-binding transcription factor activity"/>
    <property type="evidence" value="ECO:0007669"/>
    <property type="project" value="InterPro"/>
</dbReference>
<comment type="similarity">
    <text evidence="1">Belongs to the LysR transcriptional regulatory family.</text>
</comment>
<evidence type="ECO:0000256" key="3">
    <source>
        <dbReference type="ARBA" id="ARBA00023125"/>
    </source>
</evidence>
<dbReference type="PANTHER" id="PTHR30118">
    <property type="entry name" value="HTH-TYPE TRANSCRIPTIONAL REGULATOR LEUO-RELATED"/>
    <property type="match status" value="1"/>
</dbReference>
<evidence type="ECO:0000256" key="2">
    <source>
        <dbReference type="ARBA" id="ARBA00023015"/>
    </source>
</evidence>
<sequence length="299" mass="32722">MRLPVDPNLIQLLAVLLRECSVSAAADALGISQPSASRGLARLRDALDDQLLVRSGGGMVRTRRGDELVERLGEWMALTSTLLASDDFNPGELQRRFRIATTDFGAMAVIKPALVDLIAQAPGIAIDILPFTRNSQRMLASGDLDLVISGLPHDGTQLHSAQLFLDRFACVVPPGHALAEESDRPLTLDEFLSCKHLSLTVTDSEIDRIIDLLGNRRAERKVALSTPYFALAPMFAREGNLLFTVPLRAATTFCADGSLVSRTAPVELGELDYRLLWHERSDRDPASQWLRDRLAAACV</sequence>
<reference evidence="6" key="1">
    <citation type="journal article" date="2014" name="Int. J. Syst. Evol. Microbiol.">
        <title>Complete genome sequence of Corynebacterium casei LMG S-19264T (=DSM 44701T), isolated from a smear-ripened cheese.</title>
        <authorList>
            <consortium name="US DOE Joint Genome Institute (JGI-PGF)"/>
            <person name="Walter F."/>
            <person name="Albersmeier A."/>
            <person name="Kalinowski J."/>
            <person name="Ruckert C."/>
        </authorList>
    </citation>
    <scope>NUCLEOTIDE SEQUENCE</scope>
    <source>
        <strain evidence="6">CGMCC 1.15360</strain>
    </source>
</reference>
<dbReference type="InterPro" id="IPR005119">
    <property type="entry name" value="LysR_subst-bd"/>
</dbReference>
<dbReference type="EMBL" id="BMIP01000007">
    <property type="protein sequence ID" value="GGD78622.1"/>
    <property type="molecule type" value="Genomic_DNA"/>
</dbReference>
<reference evidence="6" key="2">
    <citation type="submission" date="2020-09" db="EMBL/GenBank/DDBJ databases">
        <authorList>
            <person name="Sun Q."/>
            <person name="Zhou Y."/>
        </authorList>
    </citation>
    <scope>NUCLEOTIDE SEQUENCE</scope>
    <source>
        <strain evidence="6">CGMCC 1.15360</strain>
    </source>
</reference>
<dbReference type="GO" id="GO:0003677">
    <property type="term" value="F:DNA binding"/>
    <property type="evidence" value="ECO:0007669"/>
    <property type="project" value="UniProtKB-KW"/>
</dbReference>
<organism evidence="6 7">
    <name type="scientific">Croceicoccus mobilis</name>
    <dbReference type="NCBI Taxonomy" id="1703339"/>
    <lineage>
        <taxon>Bacteria</taxon>
        <taxon>Pseudomonadati</taxon>
        <taxon>Pseudomonadota</taxon>
        <taxon>Alphaproteobacteria</taxon>
        <taxon>Sphingomonadales</taxon>
        <taxon>Erythrobacteraceae</taxon>
        <taxon>Croceicoccus</taxon>
    </lineage>
</organism>
<dbReference type="InterPro" id="IPR037402">
    <property type="entry name" value="YidZ_PBP2"/>
</dbReference>
<evidence type="ECO:0000256" key="1">
    <source>
        <dbReference type="ARBA" id="ARBA00009437"/>
    </source>
</evidence>
<dbReference type="Pfam" id="PF03466">
    <property type="entry name" value="LysR_substrate"/>
    <property type="match status" value="1"/>
</dbReference>
<dbReference type="OrthoDB" id="8339333at2"/>
<proteinExistence type="inferred from homology"/>
<dbReference type="Gene3D" id="3.40.190.10">
    <property type="entry name" value="Periplasmic binding protein-like II"/>
    <property type="match status" value="2"/>
</dbReference>
<feature type="domain" description="HTH lysR-type" evidence="5">
    <location>
        <begin position="5"/>
        <end position="62"/>
    </location>
</feature>
<dbReference type="PROSITE" id="PS50931">
    <property type="entry name" value="HTH_LYSR"/>
    <property type="match status" value="1"/>
</dbReference>
<gene>
    <name evidence="6" type="ORF">GCM10010990_30620</name>
</gene>
<dbReference type="AlphaFoldDB" id="A0A916Z6B2"/>
<dbReference type="Proteomes" id="UP000612349">
    <property type="component" value="Unassembled WGS sequence"/>
</dbReference>
<accession>A0A916Z6B2</accession>
<dbReference type="SUPFAM" id="SSF46785">
    <property type="entry name" value="Winged helix' DNA-binding domain"/>
    <property type="match status" value="1"/>
</dbReference>
<evidence type="ECO:0000313" key="6">
    <source>
        <dbReference type="EMBL" id="GGD78622.1"/>
    </source>
</evidence>
<evidence type="ECO:0000256" key="4">
    <source>
        <dbReference type="ARBA" id="ARBA00023163"/>
    </source>
</evidence>
<evidence type="ECO:0000313" key="7">
    <source>
        <dbReference type="Proteomes" id="UP000612349"/>
    </source>
</evidence>
<dbReference type="InterPro" id="IPR036390">
    <property type="entry name" value="WH_DNA-bd_sf"/>
</dbReference>
<dbReference type="Gene3D" id="1.10.10.10">
    <property type="entry name" value="Winged helix-like DNA-binding domain superfamily/Winged helix DNA-binding domain"/>
    <property type="match status" value="1"/>
</dbReference>
<dbReference type="PANTHER" id="PTHR30118:SF15">
    <property type="entry name" value="TRANSCRIPTIONAL REGULATORY PROTEIN"/>
    <property type="match status" value="1"/>
</dbReference>
<dbReference type="InterPro" id="IPR036388">
    <property type="entry name" value="WH-like_DNA-bd_sf"/>
</dbReference>
<protein>
    <submittedName>
        <fullName evidence="6">LysR family transcriptional regulator</fullName>
    </submittedName>
</protein>
<keyword evidence="4" id="KW-0804">Transcription</keyword>